<dbReference type="SUPFAM" id="SSF82109">
    <property type="entry name" value="MIR domain"/>
    <property type="match status" value="1"/>
</dbReference>
<dbReference type="Gene3D" id="3.90.640.10">
    <property type="entry name" value="Actin, Chain A, domain 4"/>
    <property type="match status" value="1"/>
</dbReference>
<dbReference type="SUPFAM" id="SSF53067">
    <property type="entry name" value="Actin-like ATPase domain"/>
    <property type="match status" value="2"/>
</dbReference>
<dbReference type="InterPro" id="IPR004000">
    <property type="entry name" value="Actin"/>
</dbReference>
<dbReference type="PANTHER" id="PTHR46809:SF2">
    <property type="entry name" value="GH21273P"/>
    <property type="match status" value="1"/>
</dbReference>
<feature type="domain" description="MIR" evidence="6">
    <location>
        <begin position="1032"/>
        <end position="1086"/>
    </location>
</feature>
<dbReference type="CDD" id="cd10206">
    <property type="entry name" value="ASKHA_NBD_Arp8-like"/>
    <property type="match status" value="1"/>
</dbReference>
<dbReference type="PANTHER" id="PTHR46809">
    <property type="entry name" value="STROMAL CELL-DERIVED FACTOR 2-LIKE PROTEIN"/>
    <property type="match status" value="1"/>
</dbReference>
<feature type="compositionally biased region" description="Polar residues" evidence="5">
    <location>
        <begin position="568"/>
        <end position="591"/>
    </location>
</feature>
<keyword evidence="4" id="KW-0175">Coiled coil</keyword>
<reference evidence="7" key="1">
    <citation type="submission" date="2021-06" db="EMBL/GenBank/DDBJ databases">
        <authorList>
            <person name="Kallberg Y."/>
            <person name="Tangrot J."/>
            <person name="Rosling A."/>
        </authorList>
    </citation>
    <scope>NUCLEOTIDE SEQUENCE</scope>
    <source>
        <strain evidence="7">BR232B</strain>
    </source>
</reference>
<evidence type="ECO:0000256" key="2">
    <source>
        <dbReference type="ARBA" id="ARBA00022737"/>
    </source>
</evidence>
<keyword evidence="1" id="KW-0732">Signal</keyword>
<feature type="compositionally biased region" description="Polar residues" evidence="5">
    <location>
        <begin position="9"/>
        <end position="25"/>
    </location>
</feature>
<evidence type="ECO:0000313" key="8">
    <source>
        <dbReference type="Proteomes" id="UP000789739"/>
    </source>
</evidence>
<gene>
    <name evidence="7" type="ORF">PBRASI_LOCUS5036</name>
</gene>
<dbReference type="PROSITE" id="PS50919">
    <property type="entry name" value="MIR"/>
    <property type="match status" value="3"/>
</dbReference>
<dbReference type="Gene3D" id="3.30.420.40">
    <property type="match status" value="3"/>
</dbReference>
<dbReference type="Gene3D" id="2.80.10.50">
    <property type="match status" value="1"/>
</dbReference>
<feature type="domain" description="MIR" evidence="6">
    <location>
        <begin position="1149"/>
        <end position="1205"/>
    </location>
</feature>
<evidence type="ECO:0000259" key="6">
    <source>
        <dbReference type="PROSITE" id="PS50919"/>
    </source>
</evidence>
<dbReference type="Proteomes" id="UP000789739">
    <property type="component" value="Unassembled WGS sequence"/>
</dbReference>
<dbReference type="Pfam" id="PF00022">
    <property type="entry name" value="Actin"/>
    <property type="match status" value="1"/>
</dbReference>
<feature type="domain" description="MIR" evidence="6">
    <location>
        <begin position="1095"/>
        <end position="1147"/>
    </location>
</feature>
<organism evidence="7 8">
    <name type="scientific">Paraglomus brasilianum</name>
    <dbReference type="NCBI Taxonomy" id="144538"/>
    <lineage>
        <taxon>Eukaryota</taxon>
        <taxon>Fungi</taxon>
        <taxon>Fungi incertae sedis</taxon>
        <taxon>Mucoromycota</taxon>
        <taxon>Glomeromycotina</taxon>
        <taxon>Glomeromycetes</taxon>
        <taxon>Paraglomerales</taxon>
        <taxon>Paraglomeraceae</taxon>
        <taxon>Paraglomus</taxon>
    </lineage>
</organism>
<evidence type="ECO:0000313" key="7">
    <source>
        <dbReference type="EMBL" id="CAG8550004.1"/>
    </source>
</evidence>
<dbReference type="Pfam" id="PF02815">
    <property type="entry name" value="MIR"/>
    <property type="match status" value="1"/>
</dbReference>
<dbReference type="AlphaFoldDB" id="A0A9N9FQU7"/>
<comment type="similarity">
    <text evidence="3">Belongs to the actin family.</text>
</comment>
<dbReference type="InterPro" id="IPR036300">
    <property type="entry name" value="MIR_dom_sf"/>
</dbReference>
<feature type="compositionally biased region" description="Basic and acidic residues" evidence="5">
    <location>
        <begin position="174"/>
        <end position="220"/>
    </location>
</feature>
<evidence type="ECO:0000256" key="4">
    <source>
        <dbReference type="SAM" id="Coils"/>
    </source>
</evidence>
<evidence type="ECO:0000256" key="5">
    <source>
        <dbReference type="SAM" id="MobiDB-lite"/>
    </source>
</evidence>
<protein>
    <submittedName>
        <fullName evidence="7">313_t:CDS:1</fullName>
    </submittedName>
</protein>
<sequence length="1213" mass="138150">MVAKPPARSQASGSRASTPQQSPSPTEIIDKPYRPELMFTSFSAQPSVVTKYVTSKFLRHDTSFFQRAQGKSIGGKDSEDTKESEDDGGEITESDVLARSEGEDTEPEVEGSKTLVIHPGSKNLKIGRASDAIPYAIVPHVIARKMRSVKVTDGSNESEKPNNEAGGDQNAADNIHRHKDEMNTKGEEHNKKTHRDRYADDYEHKGSSDGSRSDSSRESDLTEDIMDEEEEQSEQIVEELKKELKERMKAAKRRPVANASSQVTSFNRSIQSEIILDHNDPYKVEWTAVDEDVDFYIGEKALRLPTTVTSYKVRYPIQYGEFNTRDYDSIKSVVGDLETIWTEVIEQNLHITRKEFRHYSVILVIPDIYNRVVVTEMMNMLLRYMGFRRAFVQQESVCVTFGAGMSLACVVDIGAQRTSVSCVEDGMIIPDSRIALNYAGDDITRFFVQLLKKSKFPYRGIDLNRSFDWLLAEDMKQKFCSLNEANLIVQLYDFFVRAPNESTRKYQLKTYDETIVAPMILFYPSVINFKQKLSEFPPKFAKNIFDDITDGSGTNSLVIPAHLFNKQKPSPIQNSSQLKSAYHSPSPQTRDSPLPSTPVRVESASTDPASPSVSSATKTNNNAVAVDPTSTLPLDEAIAQSIQATMTDDRMKRFYTSIIIVGGGALLPGINQMLEERLVPRAASTTEKLEILSPPRELNPSLMAWKGASVTAKLDLTKELWIYQKEWAELGEACKEREAQEEQEVRQEQDFCNRIEEVESDYDYDNSALQAPDSPEIPSVSACVECDTTETTTSDEARIPHLQFTVPEPFKFHKTRTHCKQSIEQKSPYVPLATRIRELVEKTPERFKSHVVSKQSHYVHQIPLTRPKPFTLQTAIRGEHYKDLFQQRIDQLRQREKENQFRATPLPNLDPDIPKKPELRPPTEPVDFYFLTEERIKHHRFLEQERKQRDEDYDNLRLKRLKEEERRKERDLRRLRKERVLRARPIMKYRPIIIIPSKKKLTKAKSPMIGEKRKRHMQYLQESALNSINGKFKTVTYGSAVKLTHSISEYKLHSHGVNYGSGSGQQSVTGFPEADDPSSLWIVKPADDVTGFQRGQPVKCNSLIRLQHIDTKKFLHSHSHKSPISAQQEVSAFDGNDSGDNWKLVCQKSSSVWLREGKVQLMHQDTKTYLTANKDHMYSNPIHGQIEVAASKSGDRNTMWIAQEGIYFQDVTV</sequence>
<dbReference type="OrthoDB" id="5572108at2759"/>
<feature type="compositionally biased region" description="Acidic residues" evidence="5">
    <location>
        <begin position="221"/>
        <end position="235"/>
    </location>
</feature>
<feature type="coiled-coil region" evidence="4">
    <location>
        <begin position="939"/>
        <end position="978"/>
    </location>
</feature>
<dbReference type="SMART" id="SM00268">
    <property type="entry name" value="ACTIN"/>
    <property type="match status" value="1"/>
</dbReference>
<evidence type="ECO:0000256" key="3">
    <source>
        <dbReference type="RuleBase" id="RU000487"/>
    </source>
</evidence>
<dbReference type="InterPro" id="IPR016093">
    <property type="entry name" value="MIR_motif"/>
</dbReference>
<keyword evidence="2" id="KW-0677">Repeat</keyword>
<feature type="region of interest" description="Disordered" evidence="5">
    <location>
        <begin position="568"/>
        <end position="623"/>
    </location>
</feature>
<feature type="region of interest" description="Disordered" evidence="5">
    <location>
        <begin position="64"/>
        <end position="128"/>
    </location>
</feature>
<dbReference type="SMART" id="SM00472">
    <property type="entry name" value="MIR"/>
    <property type="match status" value="3"/>
</dbReference>
<dbReference type="EMBL" id="CAJVPI010000559">
    <property type="protein sequence ID" value="CAG8550004.1"/>
    <property type="molecule type" value="Genomic_DNA"/>
</dbReference>
<dbReference type="InterPro" id="IPR043129">
    <property type="entry name" value="ATPase_NBD"/>
</dbReference>
<accession>A0A9N9FQU7</accession>
<name>A0A9N9FQU7_9GLOM</name>
<evidence type="ECO:0000256" key="1">
    <source>
        <dbReference type="ARBA" id="ARBA00022729"/>
    </source>
</evidence>
<dbReference type="CDD" id="cd23279">
    <property type="entry name" value="beta-trefoil_MIR_SDF2-like"/>
    <property type="match status" value="1"/>
</dbReference>
<feature type="compositionally biased region" description="Polar residues" evidence="5">
    <location>
        <begin position="603"/>
        <end position="623"/>
    </location>
</feature>
<feature type="compositionally biased region" description="Acidic residues" evidence="5">
    <location>
        <begin position="82"/>
        <end position="93"/>
    </location>
</feature>
<feature type="region of interest" description="Disordered" evidence="5">
    <location>
        <begin position="1"/>
        <end position="32"/>
    </location>
</feature>
<comment type="caution">
    <text evidence="7">The sequence shown here is derived from an EMBL/GenBank/DDBJ whole genome shotgun (WGS) entry which is preliminary data.</text>
</comment>
<proteinExistence type="inferred from homology"/>
<feature type="region of interest" description="Disordered" evidence="5">
    <location>
        <begin position="149"/>
        <end position="235"/>
    </location>
</feature>
<keyword evidence="8" id="KW-1185">Reference proteome</keyword>